<dbReference type="GO" id="GO:0005739">
    <property type="term" value="C:mitochondrion"/>
    <property type="evidence" value="ECO:0007669"/>
    <property type="project" value="UniProtKB-SubCell"/>
</dbReference>
<organism evidence="8 9">
    <name type="scientific">Sinanodonta woodiana</name>
    <name type="common">Chinese pond mussel</name>
    <name type="synonym">Anodonta woodiana</name>
    <dbReference type="NCBI Taxonomy" id="1069815"/>
    <lineage>
        <taxon>Eukaryota</taxon>
        <taxon>Metazoa</taxon>
        <taxon>Spiralia</taxon>
        <taxon>Lophotrochozoa</taxon>
        <taxon>Mollusca</taxon>
        <taxon>Bivalvia</taxon>
        <taxon>Autobranchia</taxon>
        <taxon>Heteroconchia</taxon>
        <taxon>Palaeoheterodonta</taxon>
        <taxon>Unionida</taxon>
        <taxon>Unionoidea</taxon>
        <taxon>Unionidae</taxon>
        <taxon>Unioninae</taxon>
        <taxon>Sinanodonta</taxon>
    </lineage>
</organism>
<reference evidence="8 9" key="1">
    <citation type="submission" date="2024-11" db="EMBL/GenBank/DDBJ databases">
        <title>Chromosome-level genome assembly of the freshwater bivalve Anodonta woodiana.</title>
        <authorList>
            <person name="Chen X."/>
        </authorList>
    </citation>
    <scope>NUCLEOTIDE SEQUENCE [LARGE SCALE GENOMIC DNA]</scope>
    <source>
        <strain evidence="8">MN2024</strain>
        <tissue evidence="8">Gills</tissue>
    </source>
</reference>
<accession>A0ABD3VZ44</accession>
<keyword evidence="3" id="KW-0689">Ribosomal protein</keyword>
<evidence type="ECO:0000256" key="4">
    <source>
        <dbReference type="ARBA" id="ARBA00023128"/>
    </source>
</evidence>
<comment type="caution">
    <text evidence="8">The sequence shown here is derived from an EMBL/GenBank/DDBJ whole genome shotgun (WGS) entry which is preliminary data.</text>
</comment>
<keyword evidence="4" id="KW-0496">Mitochondrion</keyword>
<evidence type="ECO:0000256" key="2">
    <source>
        <dbReference type="ARBA" id="ARBA00022946"/>
    </source>
</evidence>
<evidence type="ECO:0000256" key="6">
    <source>
        <dbReference type="ARBA" id="ARBA00033752"/>
    </source>
</evidence>
<keyword evidence="9" id="KW-1185">Reference proteome</keyword>
<dbReference type="PANTHER" id="PTHR28595:SF1">
    <property type="entry name" value="LARGE RIBOSOMAL SUBUNIT PROTEIN ML54"/>
    <property type="match status" value="1"/>
</dbReference>
<dbReference type="EMBL" id="JBJQND010000009">
    <property type="protein sequence ID" value="KAL3866874.1"/>
    <property type="molecule type" value="Genomic_DNA"/>
</dbReference>
<dbReference type="Proteomes" id="UP001634394">
    <property type="component" value="Unassembled WGS sequence"/>
</dbReference>
<evidence type="ECO:0000256" key="5">
    <source>
        <dbReference type="ARBA" id="ARBA00023274"/>
    </source>
</evidence>
<name>A0ABD3VZ44_SINWO</name>
<dbReference type="InterPro" id="IPR013870">
    <property type="entry name" value="Ribosomal_mL54"/>
</dbReference>
<gene>
    <name evidence="8" type="ORF">ACJMK2_044127</name>
</gene>
<dbReference type="GO" id="GO:1990904">
    <property type="term" value="C:ribonucleoprotein complex"/>
    <property type="evidence" value="ECO:0007669"/>
    <property type="project" value="UniProtKB-KW"/>
</dbReference>
<dbReference type="AlphaFoldDB" id="A0ABD3VZ44"/>
<sequence length="132" mass="15098">MASVRMRILCKHASVVVNFSNLLRRMVHQTASCGAKKVGGGKAVAPVAKKDLEVEQDPQKLCKLLCGGNIFKEGSDPELKPDNEYPDWLWNMRLDRQAAPLSELDPETPQYWSRLKTLNMRRKKRLQSMKKF</sequence>
<keyword evidence="2" id="KW-0809">Transit peptide</keyword>
<evidence type="ECO:0000313" key="8">
    <source>
        <dbReference type="EMBL" id="KAL3866874.1"/>
    </source>
</evidence>
<dbReference type="Pfam" id="PF08561">
    <property type="entry name" value="Ribosomal_L37"/>
    <property type="match status" value="1"/>
</dbReference>
<protein>
    <recommendedName>
        <fullName evidence="7">Large ribosomal subunit protein mL54</fullName>
    </recommendedName>
</protein>
<comment type="similarity">
    <text evidence="6">Belongs to the mitochondrion-specific ribosomal protein mL54 family.</text>
</comment>
<comment type="subcellular location">
    <subcellularLocation>
        <location evidence="1">Mitochondrion</location>
    </subcellularLocation>
</comment>
<evidence type="ECO:0000256" key="7">
    <source>
        <dbReference type="ARBA" id="ARBA00035179"/>
    </source>
</evidence>
<keyword evidence="5" id="KW-0687">Ribonucleoprotein</keyword>
<dbReference type="GO" id="GO:0005840">
    <property type="term" value="C:ribosome"/>
    <property type="evidence" value="ECO:0007669"/>
    <property type="project" value="UniProtKB-KW"/>
</dbReference>
<evidence type="ECO:0000313" key="9">
    <source>
        <dbReference type="Proteomes" id="UP001634394"/>
    </source>
</evidence>
<evidence type="ECO:0000256" key="1">
    <source>
        <dbReference type="ARBA" id="ARBA00004173"/>
    </source>
</evidence>
<evidence type="ECO:0000256" key="3">
    <source>
        <dbReference type="ARBA" id="ARBA00022980"/>
    </source>
</evidence>
<dbReference type="PANTHER" id="PTHR28595">
    <property type="entry name" value="39S RIBOSOMAL PROTEIN L54, MITOCHONDRIAL"/>
    <property type="match status" value="1"/>
</dbReference>
<proteinExistence type="inferred from homology"/>